<feature type="domain" description="DUF5678" evidence="1">
    <location>
        <begin position="10"/>
        <end position="64"/>
    </location>
</feature>
<protein>
    <recommendedName>
        <fullName evidence="1">DUF5678 domain-containing protein</fullName>
    </recommendedName>
</protein>
<comment type="caution">
    <text evidence="2">The sequence shown here is derived from an EMBL/GenBank/DDBJ whole genome shotgun (WGS) entry which is preliminary data.</text>
</comment>
<proteinExistence type="predicted"/>
<evidence type="ECO:0000259" key="1">
    <source>
        <dbReference type="Pfam" id="PF18929"/>
    </source>
</evidence>
<accession>A0A1F6A162</accession>
<dbReference type="Pfam" id="PF18929">
    <property type="entry name" value="DUF5678"/>
    <property type="match status" value="1"/>
</dbReference>
<reference evidence="2 3" key="1">
    <citation type="journal article" date="2016" name="Nat. Commun.">
        <title>Thousands of microbial genomes shed light on interconnected biogeochemical processes in an aquifer system.</title>
        <authorList>
            <person name="Anantharaman K."/>
            <person name="Brown C.T."/>
            <person name="Hug L.A."/>
            <person name="Sharon I."/>
            <person name="Castelle C.J."/>
            <person name="Probst A.J."/>
            <person name="Thomas B.C."/>
            <person name="Singh A."/>
            <person name="Wilkins M.J."/>
            <person name="Karaoz U."/>
            <person name="Brodie E.L."/>
            <person name="Williams K.H."/>
            <person name="Hubbard S.S."/>
            <person name="Banfield J.F."/>
        </authorList>
    </citation>
    <scope>NUCLEOTIDE SEQUENCE [LARGE SCALE GENOMIC DNA]</scope>
</reference>
<evidence type="ECO:0000313" key="2">
    <source>
        <dbReference type="EMBL" id="OGG18428.1"/>
    </source>
</evidence>
<organism evidence="2 3">
    <name type="scientific">Candidatus Gottesmanbacteria bacterium RIFCSPHIGHO2_01_FULL_47_48</name>
    <dbReference type="NCBI Taxonomy" id="1798381"/>
    <lineage>
        <taxon>Bacteria</taxon>
        <taxon>Candidatus Gottesmaniibacteriota</taxon>
    </lineage>
</organism>
<gene>
    <name evidence="2" type="ORF">A2721_01420</name>
</gene>
<dbReference type="InterPro" id="IPR043734">
    <property type="entry name" value="DUF5678"/>
</dbReference>
<dbReference type="Proteomes" id="UP000177871">
    <property type="component" value="Unassembled WGS sequence"/>
</dbReference>
<dbReference type="STRING" id="1798381.A2721_01420"/>
<dbReference type="EMBL" id="MFJK01000014">
    <property type="protein sequence ID" value="OGG18428.1"/>
    <property type="molecule type" value="Genomic_DNA"/>
</dbReference>
<evidence type="ECO:0000313" key="3">
    <source>
        <dbReference type="Proteomes" id="UP000177871"/>
    </source>
</evidence>
<sequence length="71" mass="7993">MKKVNLSTKQLSKFAGMWVAVDTTREKIVAAAKSFKEIAPLVTKPVGSKTPDERIPAAFKVPRKNERYYIL</sequence>
<name>A0A1F6A162_9BACT</name>
<dbReference type="AlphaFoldDB" id="A0A1F6A162"/>